<dbReference type="AlphaFoldDB" id="A0A382VKM9"/>
<name>A0A382VKM9_9ZZZZ</name>
<sequence length="27" mass="3207">MQPSSQDPQLLSMPDQEIQNNFYRIIL</sequence>
<dbReference type="EMBL" id="UINC01152737">
    <property type="protein sequence ID" value="SVD47077.1"/>
    <property type="molecule type" value="Genomic_DNA"/>
</dbReference>
<accession>A0A382VKM9</accession>
<organism evidence="1">
    <name type="scientific">marine metagenome</name>
    <dbReference type="NCBI Taxonomy" id="408172"/>
    <lineage>
        <taxon>unclassified sequences</taxon>
        <taxon>metagenomes</taxon>
        <taxon>ecological metagenomes</taxon>
    </lineage>
</organism>
<gene>
    <name evidence="1" type="ORF">METZ01_LOCUS399931</name>
</gene>
<protein>
    <submittedName>
        <fullName evidence="1">Uncharacterized protein</fullName>
    </submittedName>
</protein>
<reference evidence="1" key="1">
    <citation type="submission" date="2018-05" db="EMBL/GenBank/DDBJ databases">
        <authorList>
            <person name="Lanie J.A."/>
            <person name="Ng W.-L."/>
            <person name="Kazmierczak K.M."/>
            <person name="Andrzejewski T.M."/>
            <person name="Davidsen T.M."/>
            <person name="Wayne K.J."/>
            <person name="Tettelin H."/>
            <person name="Glass J.I."/>
            <person name="Rusch D."/>
            <person name="Podicherti R."/>
            <person name="Tsui H.-C.T."/>
            <person name="Winkler M.E."/>
        </authorList>
    </citation>
    <scope>NUCLEOTIDE SEQUENCE</scope>
</reference>
<evidence type="ECO:0000313" key="1">
    <source>
        <dbReference type="EMBL" id="SVD47077.1"/>
    </source>
</evidence>
<proteinExistence type="predicted"/>